<name>A0A0R6Y3V0_9TRYP</name>
<dbReference type="SUPFAM" id="SSF69864">
    <property type="entry name" value="Argininosuccinate synthetase, C-terminal domain"/>
    <property type="match status" value="1"/>
</dbReference>
<dbReference type="EMBL" id="KM411785">
    <property type="protein sequence ID" value="AKK31230.1"/>
    <property type="molecule type" value="Genomic_DNA"/>
</dbReference>
<protein>
    <submittedName>
        <fullName evidence="1">Putative argininosuccinate synthase</fullName>
    </submittedName>
</protein>
<organism evidence="1">
    <name type="scientific">Leishmania braziliensis complex EV-2015</name>
    <dbReference type="NCBI Taxonomy" id="1654347"/>
    <lineage>
        <taxon>Eukaryota</taxon>
        <taxon>Discoba</taxon>
        <taxon>Euglenozoa</taxon>
        <taxon>Kinetoplastea</taxon>
        <taxon>Metakinetoplastina</taxon>
        <taxon>Trypanosomatida</taxon>
        <taxon>Trypanosomatidae</taxon>
        <taxon>Leishmaniinae</taxon>
        <taxon>Leishmania</taxon>
        <taxon>Leishmania braziliensis species complex</taxon>
    </lineage>
</organism>
<accession>A0A0R6Y3V0</accession>
<evidence type="ECO:0000313" key="1">
    <source>
        <dbReference type="EMBL" id="AKK31230.1"/>
    </source>
</evidence>
<reference evidence="1" key="1">
    <citation type="journal article" date="2016" name="PLoS Negl. Trop. Dis.">
        <title>The Dynamics of Lateral Gene Transfer in Genus Leishmania - A Route for Adaptation and Species Diversification.</title>
        <authorList>
            <person name="Vikeved E."/>
            <person name="Backlund A."/>
            <person name="Alsmark C."/>
        </authorList>
    </citation>
    <scope>NUCLEOTIDE SEQUENCE</scope>
    <source>
        <strain evidence="1">L2237/05</strain>
    </source>
</reference>
<dbReference type="AlphaFoldDB" id="A0A0R6Y3V0"/>
<dbReference type="GO" id="GO:0006526">
    <property type="term" value="P:L-arginine biosynthetic process"/>
    <property type="evidence" value="ECO:0007669"/>
    <property type="project" value="UniProtKB-UniPathway"/>
</dbReference>
<dbReference type="UniPathway" id="UPA00068">
    <property type="reaction ID" value="UER00113"/>
</dbReference>
<proteinExistence type="predicted"/>
<dbReference type="GO" id="GO:0004055">
    <property type="term" value="F:argininosuccinate synthase activity"/>
    <property type="evidence" value="ECO:0007669"/>
    <property type="project" value="InterPro"/>
</dbReference>
<dbReference type="Gene3D" id="3.90.1260.10">
    <property type="entry name" value="Argininosuccinate synthetase, chain A, domain 2"/>
    <property type="match status" value="1"/>
</dbReference>
<sequence>EKVTMKLHRGNILSAGRQPPYSLYNEYIASLGGSHDFYNHRDANGIARLLRLPLRICAITLKENTMPIKVLSAHIPVSVCSALRTTRPLLVLPASPQSSVYRALCVSHAVLRHTNLSSLGTWSRVLSHRCPCAARHRLSLPLSSPLPTSAVR</sequence>
<dbReference type="InterPro" id="IPR024074">
    <property type="entry name" value="AS_cat/multimer_dom_body"/>
</dbReference>
<feature type="non-terminal residue" evidence="1">
    <location>
        <position position="1"/>
    </location>
</feature>